<dbReference type="Gene3D" id="1.20.1280.50">
    <property type="match status" value="1"/>
</dbReference>
<evidence type="ECO:0000259" key="1">
    <source>
        <dbReference type="SMART" id="SM00256"/>
    </source>
</evidence>
<accession>A0AAP0DPU4</accession>
<protein>
    <recommendedName>
        <fullName evidence="1">F-box domain-containing protein</fullName>
    </recommendedName>
</protein>
<dbReference type="InterPro" id="IPR050796">
    <property type="entry name" value="SCF_F-box_component"/>
</dbReference>
<dbReference type="PANTHER" id="PTHR31672:SF10">
    <property type="entry name" value="F-BOX DOMAIN-CONTAINING PROTEIN"/>
    <property type="match status" value="1"/>
</dbReference>
<dbReference type="Pfam" id="PF00646">
    <property type="entry name" value="F-box"/>
    <property type="match status" value="1"/>
</dbReference>
<feature type="domain" description="F-box" evidence="1">
    <location>
        <begin position="7"/>
        <end position="48"/>
    </location>
</feature>
<organism evidence="2 3">
    <name type="scientific">Deinandra increscens subsp. villosa</name>
    <dbReference type="NCBI Taxonomy" id="3103831"/>
    <lineage>
        <taxon>Eukaryota</taxon>
        <taxon>Viridiplantae</taxon>
        <taxon>Streptophyta</taxon>
        <taxon>Embryophyta</taxon>
        <taxon>Tracheophyta</taxon>
        <taxon>Spermatophyta</taxon>
        <taxon>Magnoliopsida</taxon>
        <taxon>eudicotyledons</taxon>
        <taxon>Gunneridae</taxon>
        <taxon>Pentapetalae</taxon>
        <taxon>asterids</taxon>
        <taxon>campanulids</taxon>
        <taxon>Asterales</taxon>
        <taxon>Asteraceae</taxon>
        <taxon>Asteroideae</taxon>
        <taxon>Heliantheae alliance</taxon>
        <taxon>Madieae</taxon>
        <taxon>Madiinae</taxon>
        <taxon>Deinandra</taxon>
    </lineage>
</organism>
<dbReference type="InterPro" id="IPR036047">
    <property type="entry name" value="F-box-like_dom_sf"/>
</dbReference>
<dbReference type="Proteomes" id="UP001408789">
    <property type="component" value="Unassembled WGS sequence"/>
</dbReference>
<name>A0AAP0DPU4_9ASTR</name>
<dbReference type="AlphaFoldDB" id="A0AAP0DPU4"/>
<dbReference type="PANTHER" id="PTHR31672">
    <property type="entry name" value="BNACNNG10540D PROTEIN"/>
    <property type="match status" value="1"/>
</dbReference>
<dbReference type="SUPFAM" id="SSF81383">
    <property type="entry name" value="F-box domain"/>
    <property type="match status" value="1"/>
</dbReference>
<evidence type="ECO:0000313" key="2">
    <source>
        <dbReference type="EMBL" id="KAK9078985.1"/>
    </source>
</evidence>
<dbReference type="InterPro" id="IPR001810">
    <property type="entry name" value="F-box_dom"/>
</dbReference>
<reference evidence="2 3" key="1">
    <citation type="submission" date="2024-04" db="EMBL/GenBank/DDBJ databases">
        <title>The reference genome of an endangered Asteraceae, Deinandra increscens subsp. villosa, native to the Central Coast of California.</title>
        <authorList>
            <person name="Guilliams M."/>
            <person name="Hasenstab-Lehman K."/>
            <person name="Meyer R."/>
            <person name="Mcevoy S."/>
        </authorList>
    </citation>
    <scope>NUCLEOTIDE SEQUENCE [LARGE SCALE GENOMIC DNA]</scope>
    <source>
        <tissue evidence="2">Leaf</tissue>
    </source>
</reference>
<dbReference type="SMART" id="SM00256">
    <property type="entry name" value="FBOX"/>
    <property type="match status" value="1"/>
</dbReference>
<proteinExistence type="predicted"/>
<sequence>MSAANNIPFDIQVKIIKKVLPVKSLIRFRSVSKQWKALIDSSQFIMDHCVNPAQPHHLLVSYKAGDNEDHKFVSIVDDDSFPHHKFSPTVPPTVKLLRRVILVGCSHGLVCLSGFTPFRRRNRKELIVVWNPAIRKSVDIPLPVQNPAIRKSVDIHLPYELFVFGFGVCPKTSDIKIVKITLRRQETDPRSSVSQKAEPSLPWLLPRRFYRQGRLGGGAPSATALGPKG</sequence>
<gene>
    <name evidence="2" type="ORF">SSX86_000654</name>
</gene>
<evidence type="ECO:0000313" key="3">
    <source>
        <dbReference type="Proteomes" id="UP001408789"/>
    </source>
</evidence>
<comment type="caution">
    <text evidence="2">The sequence shown here is derived from an EMBL/GenBank/DDBJ whole genome shotgun (WGS) entry which is preliminary data.</text>
</comment>
<keyword evidence="3" id="KW-1185">Reference proteome</keyword>
<dbReference type="EMBL" id="JBCNJP010000003">
    <property type="protein sequence ID" value="KAK9078985.1"/>
    <property type="molecule type" value="Genomic_DNA"/>
</dbReference>